<dbReference type="Gene3D" id="1.10.3120.10">
    <property type="entry name" value="Trigger factor, C-terminal domain"/>
    <property type="match status" value="1"/>
</dbReference>
<dbReference type="InterPro" id="IPR027304">
    <property type="entry name" value="Trigger_fact/SurA_dom_sf"/>
</dbReference>
<dbReference type="Pfam" id="PF05697">
    <property type="entry name" value="Trigger_N"/>
    <property type="match status" value="1"/>
</dbReference>
<dbReference type="GO" id="GO:0043335">
    <property type="term" value="P:protein unfolding"/>
    <property type="evidence" value="ECO:0007669"/>
    <property type="project" value="TreeGrafter"/>
</dbReference>
<dbReference type="GO" id="GO:0051301">
    <property type="term" value="P:cell division"/>
    <property type="evidence" value="ECO:0007669"/>
    <property type="project" value="UniProtKB-KW"/>
</dbReference>
<evidence type="ECO:0000256" key="6">
    <source>
        <dbReference type="ARBA" id="ARBA00023235"/>
    </source>
</evidence>
<evidence type="ECO:0000256" key="5">
    <source>
        <dbReference type="ARBA" id="ARBA00023186"/>
    </source>
</evidence>
<dbReference type="Pfam" id="PF05698">
    <property type="entry name" value="Trigger_C"/>
    <property type="match status" value="1"/>
</dbReference>
<dbReference type="SUPFAM" id="SSF54534">
    <property type="entry name" value="FKBP-like"/>
    <property type="match status" value="1"/>
</dbReference>
<dbReference type="InterPro" id="IPR005215">
    <property type="entry name" value="Trig_fac"/>
</dbReference>
<dbReference type="Gene3D" id="3.10.50.40">
    <property type="match status" value="1"/>
</dbReference>
<comment type="catalytic activity">
    <reaction evidence="1">
        <text>[protein]-peptidylproline (omega=180) = [protein]-peptidylproline (omega=0)</text>
        <dbReference type="Rhea" id="RHEA:16237"/>
        <dbReference type="Rhea" id="RHEA-COMP:10747"/>
        <dbReference type="Rhea" id="RHEA-COMP:10748"/>
        <dbReference type="ChEBI" id="CHEBI:83833"/>
        <dbReference type="ChEBI" id="CHEBI:83834"/>
        <dbReference type="EC" id="5.2.1.8"/>
    </reaction>
</comment>
<dbReference type="InterPro" id="IPR008880">
    <property type="entry name" value="Trigger_fac_C"/>
</dbReference>
<dbReference type="GO" id="GO:0044183">
    <property type="term" value="F:protein folding chaperone"/>
    <property type="evidence" value="ECO:0007669"/>
    <property type="project" value="TreeGrafter"/>
</dbReference>
<evidence type="ECO:0000313" key="8">
    <source>
        <dbReference type="EMBL" id="VAX07269.1"/>
    </source>
</evidence>
<protein>
    <recommendedName>
        <fullName evidence="3">peptidylprolyl isomerase</fullName>
        <ecNumber evidence="3">5.2.1.8</ecNumber>
    </recommendedName>
</protein>
<keyword evidence="5" id="KW-0143">Chaperone</keyword>
<dbReference type="GO" id="GO:0015031">
    <property type="term" value="P:protein transport"/>
    <property type="evidence" value="ECO:0007669"/>
    <property type="project" value="InterPro"/>
</dbReference>
<dbReference type="AlphaFoldDB" id="A0A3B1AMV1"/>
<dbReference type="EMBL" id="UOFX01000022">
    <property type="protein sequence ID" value="VAX07269.1"/>
    <property type="molecule type" value="Genomic_DNA"/>
</dbReference>
<keyword evidence="4" id="KW-0697">Rotamase</keyword>
<organism evidence="8">
    <name type="scientific">hydrothermal vent metagenome</name>
    <dbReference type="NCBI Taxonomy" id="652676"/>
    <lineage>
        <taxon>unclassified sequences</taxon>
        <taxon>metagenomes</taxon>
        <taxon>ecological metagenomes</taxon>
    </lineage>
</organism>
<dbReference type="PIRSF" id="PIRSF003095">
    <property type="entry name" value="Trigger_factor"/>
    <property type="match status" value="1"/>
</dbReference>
<dbReference type="PANTHER" id="PTHR30560">
    <property type="entry name" value="TRIGGER FACTOR CHAPERONE AND PEPTIDYL-PROLYL CIS/TRANS ISOMERASE"/>
    <property type="match status" value="1"/>
</dbReference>
<dbReference type="PANTHER" id="PTHR30560:SF3">
    <property type="entry name" value="TRIGGER FACTOR-LIKE PROTEIN TIG, CHLOROPLASTIC"/>
    <property type="match status" value="1"/>
</dbReference>
<dbReference type="InterPro" id="IPR037041">
    <property type="entry name" value="Trigger_fac_C_sf"/>
</dbReference>
<dbReference type="InterPro" id="IPR001179">
    <property type="entry name" value="PPIase_FKBP_dom"/>
</dbReference>
<keyword evidence="6 8" id="KW-0413">Isomerase</keyword>
<dbReference type="InterPro" id="IPR008881">
    <property type="entry name" value="Trigger_fac_ribosome-bd_bac"/>
</dbReference>
<dbReference type="InterPro" id="IPR036611">
    <property type="entry name" value="Trigger_fac_ribosome-bd_sf"/>
</dbReference>
<dbReference type="Gene3D" id="3.30.70.1050">
    <property type="entry name" value="Trigger factor ribosome-binding domain"/>
    <property type="match status" value="1"/>
</dbReference>
<dbReference type="EC" id="5.2.1.8" evidence="3"/>
<dbReference type="SUPFAM" id="SSF109998">
    <property type="entry name" value="Triger factor/SurA peptide-binding domain-like"/>
    <property type="match status" value="1"/>
</dbReference>
<dbReference type="Pfam" id="PF00254">
    <property type="entry name" value="FKBP_C"/>
    <property type="match status" value="1"/>
</dbReference>
<proteinExistence type="inferred from homology"/>
<evidence type="ECO:0000256" key="4">
    <source>
        <dbReference type="ARBA" id="ARBA00023110"/>
    </source>
</evidence>
<dbReference type="NCBIfam" id="TIGR00115">
    <property type="entry name" value="tig"/>
    <property type="match status" value="1"/>
</dbReference>
<evidence type="ECO:0000259" key="7">
    <source>
        <dbReference type="PROSITE" id="PS50059"/>
    </source>
</evidence>
<dbReference type="FunFam" id="3.10.50.40:FF:000001">
    <property type="entry name" value="Trigger factor"/>
    <property type="match status" value="1"/>
</dbReference>
<keyword evidence="8" id="KW-0131">Cell cycle</keyword>
<gene>
    <name evidence="8" type="ORF">MNBD_GAMMA26-1112</name>
</gene>
<dbReference type="PROSITE" id="PS50059">
    <property type="entry name" value="FKBP_PPIASE"/>
    <property type="match status" value="1"/>
</dbReference>
<evidence type="ECO:0000256" key="3">
    <source>
        <dbReference type="ARBA" id="ARBA00013194"/>
    </source>
</evidence>
<accession>A0A3B1AMV1</accession>
<keyword evidence="8" id="KW-0132">Cell division</keyword>
<comment type="similarity">
    <text evidence="2">Belongs to the FKBP-type PPIase family. Tig subfamily.</text>
</comment>
<feature type="domain" description="PPIase FKBP-type" evidence="7">
    <location>
        <begin position="172"/>
        <end position="260"/>
    </location>
</feature>
<dbReference type="GO" id="GO:0043022">
    <property type="term" value="F:ribosome binding"/>
    <property type="evidence" value="ECO:0007669"/>
    <property type="project" value="TreeGrafter"/>
</dbReference>
<sequence>MLVAAATGEIFMQVSVEAKEGFERTMTVEVPAERVNEEIEKRLKKIARTAKLDGFRPGKAPISVIRRLYKGQVYDEVFREMLQTSYFEALSQEDLKPAGEPTITALEKKPEEGFGFTATFEVMPEVVLQDMDGITIKRPVAEVCEADIDAMLEKLRKQRIAWIEVPRAAKNNDQIAINFKGYIDGELFDGGSADDVPLILGSNNMIDGFEAGLVGAKAGETRTLELIFSEDYNSEKLAGKPAKFEVNITKVSESELPKVDEEFAKTFGVADGGVEGLRKDLQENLEREVAQRANASVKDQVMAALLETNAVDIPQILIAEEAGTLKKQAEAQLAAGAAARGESAELNQELFLDEAKRRVALGMIMSEVVKNNEMEIDAKRLRDKVNQIAANYDDPDEVVQWYYSNQEQLGQLENVVLEEQITDWVLEQVTVEEEKTTFAELTGGTA</sequence>
<name>A0A3B1AMV1_9ZZZZ</name>
<dbReference type="GO" id="GO:0003755">
    <property type="term" value="F:peptidyl-prolyl cis-trans isomerase activity"/>
    <property type="evidence" value="ECO:0007669"/>
    <property type="project" value="UniProtKB-KW"/>
</dbReference>
<dbReference type="HAMAP" id="MF_00303">
    <property type="entry name" value="Trigger_factor_Tig"/>
    <property type="match status" value="1"/>
</dbReference>
<dbReference type="GO" id="GO:0051083">
    <property type="term" value="P:'de novo' cotranslational protein folding"/>
    <property type="evidence" value="ECO:0007669"/>
    <property type="project" value="TreeGrafter"/>
</dbReference>
<evidence type="ECO:0000256" key="2">
    <source>
        <dbReference type="ARBA" id="ARBA00005464"/>
    </source>
</evidence>
<reference evidence="8" key="1">
    <citation type="submission" date="2018-06" db="EMBL/GenBank/DDBJ databases">
        <authorList>
            <person name="Zhirakovskaya E."/>
        </authorList>
    </citation>
    <scope>NUCLEOTIDE SEQUENCE</scope>
</reference>
<dbReference type="InterPro" id="IPR046357">
    <property type="entry name" value="PPIase_dom_sf"/>
</dbReference>
<evidence type="ECO:0000256" key="1">
    <source>
        <dbReference type="ARBA" id="ARBA00000971"/>
    </source>
</evidence>
<dbReference type="SUPFAM" id="SSF102735">
    <property type="entry name" value="Trigger factor ribosome-binding domain"/>
    <property type="match status" value="1"/>
</dbReference>